<accession>A0A1I2H197</accession>
<feature type="transmembrane region" description="Helical" evidence="1">
    <location>
        <begin position="559"/>
        <end position="576"/>
    </location>
</feature>
<dbReference type="AlphaFoldDB" id="A0A1I2H197"/>
<dbReference type="OrthoDB" id="1677957at2"/>
<gene>
    <name evidence="2" type="ORF">SAMN04487969_11977</name>
</gene>
<feature type="transmembrane region" description="Helical" evidence="1">
    <location>
        <begin position="585"/>
        <end position="602"/>
    </location>
</feature>
<keyword evidence="1" id="KW-0472">Membrane</keyword>
<feature type="transmembrane region" description="Helical" evidence="1">
    <location>
        <begin position="608"/>
        <end position="628"/>
    </location>
</feature>
<organism evidence="2 3">
    <name type="scientific">Paenibacillus algorifonticola</name>
    <dbReference type="NCBI Taxonomy" id="684063"/>
    <lineage>
        <taxon>Bacteria</taxon>
        <taxon>Bacillati</taxon>
        <taxon>Bacillota</taxon>
        <taxon>Bacilli</taxon>
        <taxon>Bacillales</taxon>
        <taxon>Paenibacillaceae</taxon>
        <taxon>Paenibacillus</taxon>
    </lineage>
</organism>
<feature type="transmembrane region" description="Helical" evidence="1">
    <location>
        <begin position="635"/>
        <end position="657"/>
    </location>
</feature>
<reference evidence="3" key="1">
    <citation type="submission" date="2016-10" db="EMBL/GenBank/DDBJ databases">
        <authorList>
            <person name="Varghese N."/>
            <person name="Submissions S."/>
        </authorList>
    </citation>
    <scope>NUCLEOTIDE SEQUENCE [LARGE SCALE GENOMIC DNA]</scope>
    <source>
        <strain evidence="3">CGMCC 1.10223</strain>
    </source>
</reference>
<keyword evidence="1" id="KW-0812">Transmembrane</keyword>
<keyword evidence="1" id="KW-1133">Transmembrane helix</keyword>
<protein>
    <submittedName>
        <fullName evidence="2">Uncharacterized protein</fullName>
    </submittedName>
</protein>
<sequence>MPTISTYLKMMDQFSSPLRKTINQVNTAIVAMERLRRLVEAPAEFKVKVNASQAVAQVQQIANAVSSAASDVEIAVTLSSQGISQQMTQIEQQIRSHSPSVVINATVNSTEIAAQMQQLRQTISASGSAAVIEVAINAADVTQKIADIQSQIRNGLTASAVQVTLDGAAAVQEAAALRGRIDGALTPINITPQIHVDATAVRNQLRMQISGIGNINANVRLEPHMQINLAQLRNQLNSQLSGLSSHAPITVQIKLDTTRALLQATALRMQILSRIGTIVATVNLSSNLTTLLQELIHLVRELTAAVRNIPPPGGGGGGGGGGSGGRGGFGGMAGQLGALAGGYLGYQGGKALIGATIGGAMEQQQIIDTFSARQGDGALGEATYNAIVQQALDLRQDVDQALSGSMSFLSNTKDPEKLMQLNEMAMRLQKLNPAEGLEGAAFSMKELLSGDYVSIVERFGFNKATLKDSDALAAGKAGDMDGFIKGMDTLLNQQNMSKEAFMKMLDSPAAKWQGILSRFKNQLKQTGKDALKALEPLFDMLEQAFKEGKFQPFFDTIKLGLAGFAAAARIVIPFIIDHAKTLQNVLLAIGVVAAAVAVIFLIDWAIAAWPILLIILALVGVLEVLNYLGISTPEIIAGIAGYFNFLGVYLQNVFTYIKNGWTILGDFIHNFMIDPVAAVKLLFFNLGSNFLGFMITWAEGAEKFADSFVKSVGGAINKILGAVGVLAGKLGEIPGLESLKGFQTITVDTDSPSGVSDFLKKLKSSYENEAAKIVADNPALQQTPLEQYKNGSEYYDAFMEGYNAVMAAFGDADNLVGDAKAIYDKIKGQLENGNGSNNIDKVGKVGKIEDSVDITSEDLKTMRELAEMKNIQNFVTLTPIVQVSGDNHFSQDVDMSGFITKLTGGLEKEVAASAKGVYA</sequence>
<evidence type="ECO:0000256" key="1">
    <source>
        <dbReference type="SAM" id="Phobius"/>
    </source>
</evidence>
<dbReference type="EMBL" id="FONN01000019">
    <property type="protein sequence ID" value="SFF23170.1"/>
    <property type="molecule type" value="Genomic_DNA"/>
</dbReference>
<keyword evidence="3" id="KW-1185">Reference proteome</keyword>
<proteinExistence type="predicted"/>
<evidence type="ECO:0000313" key="3">
    <source>
        <dbReference type="Proteomes" id="UP000183410"/>
    </source>
</evidence>
<dbReference type="RefSeq" id="WP_156182377.1">
    <property type="nucleotide sequence ID" value="NZ_FONN01000019.1"/>
</dbReference>
<evidence type="ECO:0000313" key="2">
    <source>
        <dbReference type="EMBL" id="SFF23170.1"/>
    </source>
</evidence>
<name>A0A1I2H197_9BACL</name>
<dbReference type="Proteomes" id="UP000183410">
    <property type="component" value="Unassembled WGS sequence"/>
</dbReference>